<dbReference type="EMBL" id="SRLO01000042">
    <property type="protein sequence ID" value="TNN81986.1"/>
    <property type="molecule type" value="Genomic_DNA"/>
</dbReference>
<protein>
    <submittedName>
        <fullName evidence="1">Uncharacterized protein</fullName>
    </submittedName>
</protein>
<gene>
    <name evidence="1" type="ORF">EYF80_007632</name>
</gene>
<accession>A0A4Z2IVS4</accession>
<proteinExistence type="predicted"/>
<name>A0A4Z2IVS4_9TELE</name>
<comment type="caution">
    <text evidence="1">The sequence shown here is derived from an EMBL/GenBank/DDBJ whole genome shotgun (WGS) entry which is preliminary data.</text>
</comment>
<keyword evidence="2" id="KW-1185">Reference proteome</keyword>
<dbReference type="AlphaFoldDB" id="A0A4Z2IVS4"/>
<reference evidence="1 2" key="1">
    <citation type="submission" date="2019-03" db="EMBL/GenBank/DDBJ databases">
        <title>First draft genome of Liparis tanakae, snailfish: a comprehensive survey of snailfish specific genes.</title>
        <authorList>
            <person name="Kim W."/>
            <person name="Song I."/>
            <person name="Jeong J.-H."/>
            <person name="Kim D."/>
            <person name="Kim S."/>
            <person name="Ryu S."/>
            <person name="Song J.Y."/>
            <person name="Lee S.K."/>
        </authorList>
    </citation>
    <scope>NUCLEOTIDE SEQUENCE [LARGE SCALE GENOMIC DNA]</scope>
    <source>
        <tissue evidence="1">Muscle</tissue>
    </source>
</reference>
<organism evidence="1 2">
    <name type="scientific">Liparis tanakae</name>
    <name type="common">Tanaka's snailfish</name>
    <dbReference type="NCBI Taxonomy" id="230148"/>
    <lineage>
        <taxon>Eukaryota</taxon>
        <taxon>Metazoa</taxon>
        <taxon>Chordata</taxon>
        <taxon>Craniata</taxon>
        <taxon>Vertebrata</taxon>
        <taxon>Euteleostomi</taxon>
        <taxon>Actinopterygii</taxon>
        <taxon>Neopterygii</taxon>
        <taxon>Teleostei</taxon>
        <taxon>Neoteleostei</taxon>
        <taxon>Acanthomorphata</taxon>
        <taxon>Eupercaria</taxon>
        <taxon>Perciformes</taxon>
        <taxon>Cottioidei</taxon>
        <taxon>Cottales</taxon>
        <taxon>Liparidae</taxon>
        <taxon>Liparis</taxon>
    </lineage>
</organism>
<evidence type="ECO:0000313" key="1">
    <source>
        <dbReference type="EMBL" id="TNN81986.1"/>
    </source>
</evidence>
<sequence length="98" mass="11589">MQSRQSRSFSHFSTASPGAYRIDSWRETSWRERAVDRKMNSAIHQHTHRLRVLKRLLQILQLLLSWRQTFFLKGQEDREGLTLPDEAWALLGKLLMAP</sequence>
<dbReference type="Proteomes" id="UP000314294">
    <property type="component" value="Unassembled WGS sequence"/>
</dbReference>
<evidence type="ECO:0000313" key="2">
    <source>
        <dbReference type="Proteomes" id="UP000314294"/>
    </source>
</evidence>